<name>A0ABM7H882_9EURY</name>
<feature type="compositionally biased region" description="Pro residues" evidence="1">
    <location>
        <begin position="204"/>
        <end position="225"/>
    </location>
</feature>
<feature type="compositionally biased region" description="Pro residues" evidence="1">
    <location>
        <begin position="142"/>
        <end position="154"/>
    </location>
</feature>
<feature type="region of interest" description="Disordered" evidence="1">
    <location>
        <begin position="137"/>
        <end position="267"/>
    </location>
</feature>
<evidence type="ECO:0000313" key="2">
    <source>
        <dbReference type="EMBL" id="BBL69038.1"/>
    </source>
</evidence>
<organism evidence="2 3">
    <name type="scientific">Methanoculleus chikugoensis</name>
    <dbReference type="NCBI Taxonomy" id="118126"/>
    <lineage>
        <taxon>Archaea</taxon>
        <taxon>Methanobacteriati</taxon>
        <taxon>Methanobacteriota</taxon>
        <taxon>Stenosarchaea group</taxon>
        <taxon>Methanomicrobia</taxon>
        <taxon>Methanomicrobiales</taxon>
        <taxon>Methanomicrobiaceae</taxon>
        <taxon>Methanoculleus</taxon>
    </lineage>
</organism>
<dbReference type="EMBL" id="AP019781">
    <property type="protein sequence ID" value="BBL69038.1"/>
    <property type="molecule type" value="Genomic_DNA"/>
</dbReference>
<dbReference type="Proteomes" id="UP000824969">
    <property type="component" value="Chromosome"/>
</dbReference>
<feature type="compositionally biased region" description="Acidic residues" evidence="1">
    <location>
        <begin position="249"/>
        <end position="267"/>
    </location>
</feature>
<evidence type="ECO:0008006" key="4">
    <source>
        <dbReference type="Google" id="ProtNLM"/>
    </source>
</evidence>
<proteinExistence type="predicted"/>
<feature type="compositionally biased region" description="Pro residues" evidence="1">
    <location>
        <begin position="169"/>
        <end position="191"/>
    </location>
</feature>
<keyword evidence="3" id="KW-1185">Reference proteome</keyword>
<reference evidence="2 3" key="1">
    <citation type="submission" date="2019-06" db="EMBL/GenBank/DDBJ databases">
        <title>Complete genome sequence of Methanoculleus chikugoensis strain MG62.</title>
        <authorList>
            <person name="Asakawa S."/>
            <person name="Dianou D."/>
        </authorList>
    </citation>
    <scope>NUCLEOTIDE SEQUENCE [LARGE SCALE GENOMIC DNA]</scope>
    <source>
        <strain evidence="2 3">MG62</strain>
    </source>
</reference>
<sequence>MMSMELHDHVYHFSNIELKNIYLHFHNRGAGPNGEDYGGPTLETRFGYYDWLKEWNYPLTESVILIYSENVPVYVISTVDFAQYSFMRNSYTGEYDYIPRKYYAKIEVMPEKQSGKPRYSDLPVSAPIRLFREGRADNPYLPAIPTPTEPPTPTPTLTDPTAPPMAIETPPPVGTSVPQPTPVWHLPPHPTATPSRDDREPPEDWTPPPTVPPPTLSITPEPTPIEEPTAEPTIEEPGLEEISTFTPEPAEEPIEEQTPEEDENRTN</sequence>
<accession>A0ABM7H882</accession>
<evidence type="ECO:0000313" key="3">
    <source>
        <dbReference type="Proteomes" id="UP000824969"/>
    </source>
</evidence>
<gene>
    <name evidence="2" type="ORF">MchiMG62_22190</name>
</gene>
<evidence type="ECO:0000256" key="1">
    <source>
        <dbReference type="SAM" id="MobiDB-lite"/>
    </source>
</evidence>
<protein>
    <recommendedName>
        <fullName evidence="4">Filamentous hemagglutinin</fullName>
    </recommendedName>
</protein>